<dbReference type="GeneID" id="9753223"/>
<dbReference type="GO" id="GO:0071897">
    <property type="term" value="P:DNA biosynthetic process"/>
    <property type="evidence" value="ECO:0007669"/>
    <property type="project" value="UniProtKB-KW"/>
</dbReference>
<evidence type="ECO:0000256" key="6">
    <source>
        <dbReference type="ARBA" id="ARBA00022840"/>
    </source>
</evidence>
<evidence type="ECO:0000256" key="1">
    <source>
        <dbReference type="ARBA" id="ARBA00001922"/>
    </source>
</evidence>
<evidence type="ECO:0000256" key="13">
    <source>
        <dbReference type="RuleBase" id="RU364064"/>
    </source>
</evidence>
<dbReference type="SUPFAM" id="SSF48168">
    <property type="entry name" value="R1 subunit of ribonucleotide reductase, N-terminal domain"/>
    <property type="match status" value="1"/>
</dbReference>
<evidence type="ECO:0000256" key="11">
    <source>
        <dbReference type="ARBA" id="ARBA00047754"/>
    </source>
</evidence>
<dbReference type="Pfam" id="PF00317">
    <property type="entry name" value="Ribonuc_red_lgN"/>
    <property type="match status" value="1"/>
</dbReference>
<comment type="function">
    <text evidence="13">Catalyzes the reduction of ribonucleotides to deoxyribonucleotides. May function to provide a pool of deoxyribonucleotide precursors for DNA repair during oxygen limitation and/or for immediate growth after restoration of oxygen.</text>
</comment>
<keyword evidence="7 13" id="KW-0560">Oxidoreductase</keyword>
<evidence type="ECO:0000256" key="14">
    <source>
        <dbReference type="SAM" id="MobiDB-lite"/>
    </source>
</evidence>
<evidence type="ECO:0000256" key="10">
    <source>
        <dbReference type="ARBA" id="ARBA00023285"/>
    </source>
</evidence>
<dbReference type="GO" id="GO:0004748">
    <property type="term" value="F:ribonucleoside-diphosphate reductase activity, thioredoxin disulfide as acceptor"/>
    <property type="evidence" value="ECO:0007669"/>
    <property type="project" value="UniProtKB-EC"/>
</dbReference>
<dbReference type="PROSITE" id="PS51161">
    <property type="entry name" value="ATP_CONE"/>
    <property type="match status" value="1"/>
</dbReference>
<feature type="compositionally biased region" description="Acidic residues" evidence="14">
    <location>
        <begin position="872"/>
        <end position="886"/>
    </location>
</feature>
<dbReference type="PANTHER" id="PTHR43371">
    <property type="entry name" value="VITAMIN B12-DEPENDENT RIBONUCLEOTIDE REDUCTASE"/>
    <property type="match status" value="1"/>
</dbReference>
<dbReference type="eggNOG" id="arCOG03713">
    <property type="taxonomic scope" value="Archaea"/>
</dbReference>
<keyword evidence="8" id="KW-0215">Deoxyribonucleotide synthesis</keyword>
<organism evidence="16 17">
    <name type="scientific">Vulcanisaeta distributa (strain DSM 14429 / JCM 11212 / NBRC 100878 / IC-017)</name>
    <dbReference type="NCBI Taxonomy" id="572478"/>
    <lineage>
        <taxon>Archaea</taxon>
        <taxon>Thermoproteota</taxon>
        <taxon>Thermoprotei</taxon>
        <taxon>Thermoproteales</taxon>
        <taxon>Thermoproteaceae</taxon>
        <taxon>Vulcanisaeta</taxon>
    </lineage>
</organism>
<dbReference type="EMBL" id="CP002100">
    <property type="protein sequence ID" value="ADN51636.1"/>
    <property type="molecule type" value="Genomic_DNA"/>
</dbReference>
<dbReference type="InterPro" id="IPR005144">
    <property type="entry name" value="ATP-cone_dom"/>
</dbReference>
<name>E1QQM4_VULDI</name>
<evidence type="ECO:0000256" key="2">
    <source>
        <dbReference type="ARBA" id="ARBA00007405"/>
    </source>
</evidence>
<dbReference type="UniPathway" id="UPA00326"/>
<dbReference type="InterPro" id="IPR013344">
    <property type="entry name" value="RNR_NrdJ/NrdZ"/>
</dbReference>
<dbReference type="RefSeq" id="WP_013337361.1">
    <property type="nucleotide sequence ID" value="NC_014537.1"/>
</dbReference>
<keyword evidence="9" id="KW-1015">Disulfide bond</keyword>
<comment type="similarity">
    <text evidence="2 13">Belongs to the ribonucleoside diphosphate reductase class-2 family.</text>
</comment>
<keyword evidence="10 13" id="KW-0170">Cobalt</keyword>
<dbReference type="AlphaFoldDB" id="E1QQM4"/>
<keyword evidence="17" id="KW-1185">Reference proteome</keyword>
<dbReference type="eggNOG" id="arCOG03714">
    <property type="taxonomic scope" value="Archaea"/>
</dbReference>
<dbReference type="KEGG" id="vdi:Vdis_2268"/>
<evidence type="ECO:0000256" key="12">
    <source>
        <dbReference type="PROSITE-ProRule" id="PRU00492"/>
    </source>
</evidence>
<gene>
    <name evidence="16" type="ordered locus">Vdis_2268</name>
</gene>
<evidence type="ECO:0000313" key="17">
    <source>
        <dbReference type="Proteomes" id="UP000006681"/>
    </source>
</evidence>
<evidence type="ECO:0000256" key="8">
    <source>
        <dbReference type="ARBA" id="ARBA00023116"/>
    </source>
</evidence>
<evidence type="ECO:0000313" key="16">
    <source>
        <dbReference type="EMBL" id="ADN51636.1"/>
    </source>
</evidence>
<evidence type="ECO:0000259" key="15">
    <source>
        <dbReference type="PROSITE" id="PS51161"/>
    </source>
</evidence>
<keyword evidence="4 13" id="KW-0846">Cobalamin</keyword>
<comment type="cofactor">
    <cofactor evidence="1 13">
        <name>adenosylcob(III)alamin</name>
        <dbReference type="ChEBI" id="CHEBI:18408"/>
    </cofactor>
</comment>
<proteinExistence type="inferred from homology"/>
<dbReference type="HOGENOM" id="CLU_000404_2_3_2"/>
<dbReference type="NCBIfam" id="TIGR02504">
    <property type="entry name" value="NrdJ_Z"/>
    <property type="match status" value="1"/>
</dbReference>
<feature type="domain" description="ATP-cone" evidence="15">
    <location>
        <begin position="14"/>
        <end position="97"/>
    </location>
</feature>
<protein>
    <recommendedName>
        <fullName evidence="13">Vitamin B12-dependent ribonucleotide reductase</fullName>
        <ecNumber evidence="13">1.17.4.1</ecNumber>
    </recommendedName>
</protein>
<dbReference type="InterPro" id="IPR008926">
    <property type="entry name" value="RNR_R1-su_N"/>
</dbReference>
<feature type="region of interest" description="Disordered" evidence="14">
    <location>
        <begin position="869"/>
        <end position="895"/>
    </location>
</feature>
<keyword evidence="3" id="KW-0021">Allosteric enzyme</keyword>
<dbReference type="Gene3D" id="3.20.70.20">
    <property type="match status" value="1"/>
</dbReference>
<dbReference type="GO" id="GO:0031419">
    <property type="term" value="F:cobalamin binding"/>
    <property type="evidence" value="ECO:0007669"/>
    <property type="project" value="UniProtKB-KW"/>
</dbReference>
<keyword evidence="13" id="KW-0237">DNA synthesis</keyword>
<dbReference type="PRINTS" id="PR01183">
    <property type="entry name" value="RIBORDTASEM1"/>
</dbReference>
<reference evidence="16 17" key="1">
    <citation type="journal article" date="2010" name="Stand. Genomic Sci.">
        <title>Complete genome sequence of Vulcanisaeta distributa type strain (IC-017).</title>
        <authorList>
            <person name="Mavromatis K."/>
            <person name="Sikorski J."/>
            <person name="Pabst E."/>
            <person name="Teshima H."/>
            <person name="Lapidus A."/>
            <person name="Lucas S."/>
            <person name="Nolan M."/>
            <person name="Glavina Del Rio T."/>
            <person name="Cheng J.F."/>
            <person name="Bruce D."/>
            <person name="Goodwin L."/>
            <person name="Pitluck S."/>
            <person name="Liolios K."/>
            <person name="Ivanova N."/>
            <person name="Mikhailova N."/>
            <person name="Pati A."/>
            <person name="Chen A."/>
            <person name="Palaniappan K."/>
            <person name="Land M."/>
            <person name="Hauser L."/>
            <person name="Chang Y.J."/>
            <person name="Jeffries C.D."/>
            <person name="Rohde M."/>
            <person name="Spring S."/>
            <person name="Goker M."/>
            <person name="Wirth R."/>
            <person name="Woyke T."/>
            <person name="Bristow J."/>
            <person name="Eisen J.A."/>
            <person name="Markowitz V."/>
            <person name="Hugenholtz P."/>
            <person name="Klenk H.P."/>
            <person name="Kyrpides N.C."/>
        </authorList>
    </citation>
    <scope>NUCLEOTIDE SEQUENCE [LARGE SCALE GENOMIC DNA]</scope>
    <source>
        <strain evidence="17">DSM 14429 / JCM 11212 / NBRC 100878 / IC-017</strain>
    </source>
</reference>
<dbReference type="InterPro" id="IPR013509">
    <property type="entry name" value="RNR_lsu_N"/>
</dbReference>
<sequence length="895" mass="101539">MQLSTEAISKVVGIKVLKRNGNTEDFSRDKLVRSLKLAGVPDPDLVISALDLRGTVSSSELSDKVQLIMLNMVTDDLKWHDAARNYLLWSVYKQVWGKDVVKAINEGRVKFEDAYREGFKAWFRTGLELRIWDSEMSAWYAQHIDELAKYLDPSRDLLLTYNGVRTLMSRYLLKRLDGSFFEVPQYLWMRTAMGVAYAELRYGGDPITWTRRFYDLMSQLRFMPNSPTLYNAMTRLGQLSACFVVPIDDCLSRESDTNREDPECNFGIMDALRLAALIFQSGGGVGYNFGKLRPEGDIVRSTTGIASGPLSFMKLFDTLVDTIKQGGKRRGAQMGMLFWWHPDIEKFITSKSGELKDIQLQNFNISVTIDDYFMQKALKGEDIYLINPRECPCLYKTWGEEFVKCYEGCVEAIKAGKVRIWRRVNAKELWDKIVKSAWDSGDPGLWNRDLANYINNEKLPGEVINATNPCSEESLYDFESCNLGSINLVKYVHEGRIDWDSLARDVQLAVRFLDDVIDVNKLPHERLRKRVLETRRIGLGANGLADTLIALGLRYDSPQALAVSNELASFIARMAVRASIELAKEKGVYPAYKHSDWAEGVLPWTKHRERLEKFSSTIDKEAVDEYMKTLDVGYNDPKVRAIIDGSTAVLKGYRALDSDLSIDVSTVGIRNGSIMSIAPEGSRSLIAGVNSSIEPLFAIAYIRNLSIGKLIEYNYTALRLLMQTKTLDESTRRFVEEYGILPRDHPLADLLRTAHEIHWKWHVYMQVTWARWNDSGVSKTINMPSDTPMEDVEQAYRLAWLLNAFGITVYRDKSKSVQVIYTGVKGAEAKPTIEVKEVKVETKPKVETKVSYTSLSALKDKLVRIKSNGGESIEEEMQEELGETDDPYCKTGSCG</sequence>
<evidence type="ECO:0000256" key="5">
    <source>
        <dbReference type="ARBA" id="ARBA00022741"/>
    </source>
</evidence>
<dbReference type="eggNOG" id="arCOG04276">
    <property type="taxonomic scope" value="Archaea"/>
</dbReference>
<dbReference type="GO" id="GO:0009263">
    <property type="term" value="P:deoxyribonucleotide biosynthetic process"/>
    <property type="evidence" value="ECO:0007669"/>
    <property type="project" value="UniProtKB-KW"/>
</dbReference>
<dbReference type="EC" id="1.17.4.1" evidence="13"/>
<evidence type="ECO:0000256" key="3">
    <source>
        <dbReference type="ARBA" id="ARBA00022533"/>
    </source>
</evidence>
<dbReference type="InterPro" id="IPR000788">
    <property type="entry name" value="RNR_lg_C"/>
</dbReference>
<dbReference type="InterPro" id="IPR050862">
    <property type="entry name" value="RdRp_reductase_class-2"/>
</dbReference>
<evidence type="ECO:0000256" key="4">
    <source>
        <dbReference type="ARBA" id="ARBA00022628"/>
    </source>
</evidence>
<dbReference type="NCBIfam" id="TIGR02506">
    <property type="entry name" value="NrdE_NrdA"/>
    <property type="match status" value="1"/>
</dbReference>
<dbReference type="GO" id="GO:0005524">
    <property type="term" value="F:ATP binding"/>
    <property type="evidence" value="ECO:0007669"/>
    <property type="project" value="UniProtKB-UniRule"/>
</dbReference>
<dbReference type="CDD" id="cd02888">
    <property type="entry name" value="RNR_II_dimer"/>
    <property type="match status" value="1"/>
</dbReference>
<dbReference type="SUPFAM" id="SSF51998">
    <property type="entry name" value="PFL-like glycyl radical enzymes"/>
    <property type="match status" value="1"/>
</dbReference>
<keyword evidence="6 12" id="KW-0067">ATP-binding</keyword>
<dbReference type="STRING" id="572478.Vdis_2268"/>
<keyword evidence="5 12" id="KW-0547">Nucleotide-binding</keyword>
<dbReference type="PANTHER" id="PTHR43371:SF1">
    <property type="entry name" value="RIBONUCLEOSIDE-DIPHOSPHATE REDUCTASE"/>
    <property type="match status" value="1"/>
</dbReference>
<dbReference type="InterPro" id="IPR013346">
    <property type="entry name" value="NrdE_NrdA_C"/>
</dbReference>
<dbReference type="Pfam" id="PF02867">
    <property type="entry name" value="Ribonuc_red_lgC"/>
    <property type="match status" value="1"/>
</dbReference>
<comment type="catalytic activity">
    <reaction evidence="11 13">
        <text>a 2'-deoxyribonucleoside 5'-diphosphate + [thioredoxin]-disulfide + H2O = a ribonucleoside 5'-diphosphate + [thioredoxin]-dithiol</text>
        <dbReference type="Rhea" id="RHEA:23252"/>
        <dbReference type="Rhea" id="RHEA-COMP:10698"/>
        <dbReference type="Rhea" id="RHEA-COMP:10700"/>
        <dbReference type="ChEBI" id="CHEBI:15377"/>
        <dbReference type="ChEBI" id="CHEBI:29950"/>
        <dbReference type="ChEBI" id="CHEBI:50058"/>
        <dbReference type="ChEBI" id="CHEBI:57930"/>
        <dbReference type="ChEBI" id="CHEBI:73316"/>
        <dbReference type="EC" id="1.17.4.1"/>
    </reaction>
</comment>
<dbReference type="Proteomes" id="UP000006681">
    <property type="component" value="Chromosome"/>
</dbReference>
<accession>E1QQM4</accession>
<evidence type="ECO:0000256" key="9">
    <source>
        <dbReference type="ARBA" id="ARBA00023157"/>
    </source>
</evidence>
<evidence type="ECO:0000256" key="7">
    <source>
        <dbReference type="ARBA" id="ARBA00023002"/>
    </source>
</evidence>
<reference evidence="17" key="2">
    <citation type="journal article" date="2010" name="Stand. Genomic Sci.">
        <title>Complete genome sequence of Vulcanisaeta distributa type strain (IC-017T).</title>
        <authorList>
            <person name="Mavromatis K."/>
            <person name="Sikorski J."/>
            <person name="Pabst E."/>
            <person name="Teshima H."/>
            <person name="Lapidus A."/>
            <person name="Lucas S."/>
            <person name="Nolan M."/>
            <person name="Glavina Del Rio T."/>
            <person name="Cheng J."/>
            <person name="Bruce D."/>
            <person name="Goodwin L."/>
            <person name="Pitluck S."/>
            <person name="Liolios K."/>
            <person name="Ivanova N."/>
            <person name="Mikhailova N."/>
            <person name="Pati A."/>
            <person name="Chen A."/>
            <person name="Palaniappan K."/>
            <person name="Land M."/>
            <person name="Hauser L."/>
            <person name="Chang Y."/>
            <person name="Jeffries C."/>
            <person name="Rohde M."/>
            <person name="Spring S."/>
            <person name="Goker M."/>
            <person name="Wirth R."/>
            <person name="Woyke T."/>
            <person name="Bristow J."/>
            <person name="Eisen J."/>
            <person name="Markowitz V."/>
            <person name="Hugenholtz P."/>
            <person name="Klenk H."/>
            <person name="Kyrpides N."/>
        </authorList>
    </citation>
    <scope>NUCLEOTIDE SEQUENCE [LARGE SCALE GENOMIC DNA]</scope>
    <source>
        <strain evidence="17">DSM 14429 / JCM 11212 / NBRC 100878 / IC-017</strain>
    </source>
</reference>